<dbReference type="Gene3D" id="2.40.50.100">
    <property type="match status" value="1"/>
</dbReference>
<dbReference type="InterPro" id="IPR058625">
    <property type="entry name" value="MdtA-like_BSH"/>
</dbReference>
<dbReference type="NCBIfam" id="TIGR01730">
    <property type="entry name" value="RND_mfp"/>
    <property type="match status" value="1"/>
</dbReference>
<evidence type="ECO:0000313" key="5">
    <source>
        <dbReference type="Proteomes" id="UP000199608"/>
    </source>
</evidence>
<gene>
    <name evidence="4" type="ORF">SAMN04487931_10969</name>
</gene>
<evidence type="ECO:0000256" key="1">
    <source>
        <dbReference type="ARBA" id="ARBA00009477"/>
    </source>
</evidence>
<dbReference type="Gene3D" id="2.40.30.170">
    <property type="match status" value="1"/>
</dbReference>
<keyword evidence="5" id="KW-1185">Reference proteome</keyword>
<reference evidence="5" key="1">
    <citation type="submission" date="2016-10" db="EMBL/GenBank/DDBJ databases">
        <authorList>
            <person name="Varghese N."/>
            <person name="Submissions S."/>
        </authorList>
    </citation>
    <scope>NUCLEOTIDE SEQUENCE [LARGE SCALE GENOMIC DNA]</scope>
    <source>
        <strain evidence="5">DSM 3384</strain>
    </source>
</reference>
<evidence type="ECO:0000259" key="2">
    <source>
        <dbReference type="Pfam" id="PF25917"/>
    </source>
</evidence>
<feature type="domain" description="Multidrug resistance protein MdtA-like barrel-sandwich hybrid" evidence="2">
    <location>
        <begin position="70"/>
        <end position="209"/>
    </location>
</feature>
<accession>A0A1H2IQH5</accession>
<dbReference type="Pfam" id="PF25917">
    <property type="entry name" value="BSH_RND"/>
    <property type="match status" value="1"/>
</dbReference>
<organism evidence="4 5">
    <name type="scientific">Desulfobacula phenolica</name>
    <dbReference type="NCBI Taxonomy" id="90732"/>
    <lineage>
        <taxon>Bacteria</taxon>
        <taxon>Pseudomonadati</taxon>
        <taxon>Thermodesulfobacteriota</taxon>
        <taxon>Desulfobacteria</taxon>
        <taxon>Desulfobacterales</taxon>
        <taxon>Desulfobacteraceae</taxon>
        <taxon>Desulfobacula</taxon>
    </lineage>
</organism>
<dbReference type="Proteomes" id="UP000199608">
    <property type="component" value="Unassembled WGS sequence"/>
</dbReference>
<dbReference type="Pfam" id="PF25954">
    <property type="entry name" value="Beta-barrel_RND_2"/>
    <property type="match status" value="1"/>
</dbReference>
<dbReference type="AlphaFoldDB" id="A0A1H2IQH5"/>
<dbReference type="InterPro" id="IPR058792">
    <property type="entry name" value="Beta-barrel_RND_2"/>
</dbReference>
<feature type="domain" description="CusB-like beta-barrel" evidence="3">
    <location>
        <begin position="221"/>
        <end position="294"/>
    </location>
</feature>
<dbReference type="PANTHER" id="PTHR30469:SF33">
    <property type="entry name" value="SLR1207 PROTEIN"/>
    <property type="match status" value="1"/>
</dbReference>
<name>A0A1H2IQH5_9BACT</name>
<protein>
    <submittedName>
        <fullName evidence="4">HlyD family secretion protein</fullName>
    </submittedName>
</protein>
<dbReference type="GO" id="GO:1990281">
    <property type="term" value="C:efflux pump complex"/>
    <property type="evidence" value="ECO:0007669"/>
    <property type="project" value="TreeGrafter"/>
</dbReference>
<dbReference type="Gene3D" id="1.10.287.470">
    <property type="entry name" value="Helix hairpin bin"/>
    <property type="match status" value="1"/>
</dbReference>
<dbReference type="GO" id="GO:0015562">
    <property type="term" value="F:efflux transmembrane transporter activity"/>
    <property type="evidence" value="ECO:0007669"/>
    <property type="project" value="TreeGrafter"/>
</dbReference>
<proteinExistence type="inferred from homology"/>
<comment type="similarity">
    <text evidence="1">Belongs to the membrane fusion protein (MFP) (TC 8.A.1) family.</text>
</comment>
<evidence type="ECO:0000259" key="3">
    <source>
        <dbReference type="Pfam" id="PF25954"/>
    </source>
</evidence>
<dbReference type="PANTHER" id="PTHR30469">
    <property type="entry name" value="MULTIDRUG RESISTANCE PROTEIN MDTA"/>
    <property type="match status" value="1"/>
</dbReference>
<dbReference type="RefSeq" id="WP_092235804.1">
    <property type="nucleotide sequence ID" value="NZ_FNLL01000009.1"/>
</dbReference>
<dbReference type="InterPro" id="IPR006143">
    <property type="entry name" value="RND_pump_MFP"/>
</dbReference>
<evidence type="ECO:0000313" key="4">
    <source>
        <dbReference type="EMBL" id="SDU46078.1"/>
    </source>
</evidence>
<dbReference type="EMBL" id="FNLL01000009">
    <property type="protein sequence ID" value="SDU46078.1"/>
    <property type="molecule type" value="Genomic_DNA"/>
</dbReference>
<dbReference type="SUPFAM" id="SSF111369">
    <property type="entry name" value="HlyD-like secretion proteins"/>
    <property type="match status" value="1"/>
</dbReference>
<sequence length="393" mass="42890">MKIVKIGIKFLKLALMTCGVLFIILTIHRSLAAFLYQDTPKASQFRIEKIKRGSIENTISCTGTLSAVGTVEVGTQVSGTIKKVLVDYNDRVTKGQILAELDLDTFNAAVDTANASVIKSRALYKQATADYERNKPLYEQGHLSSQEILIYETEKETARAELLSAKAFVKKEKINLRNAQIRSPINGVILKRDIEEGQTVAASLSTPTLFIIAENLSSMEIEASVDESDIGMVNKGQEVTFTVQSYPDDLFYGTVTQIQMNPTETSNVVMYTVIVAAPNKKGKLLPGMTATADFVVEKAENELLVSNAALNFRLDDRKNKEDSGIYVLDGGISERICVTTGITDSMTTVIKSENLTPGTLVIIGNNIEKTKSSKGFMSKIFPKSPGGGRGPRI</sequence>